<protein>
    <submittedName>
        <fullName evidence="5">Helix-turn-helix protein</fullName>
    </submittedName>
</protein>
<keyword evidence="1" id="KW-0805">Transcription regulation</keyword>
<accession>A0A318E876</accession>
<evidence type="ECO:0000313" key="5">
    <source>
        <dbReference type="EMBL" id="PXV67857.1"/>
    </source>
</evidence>
<evidence type="ECO:0000256" key="1">
    <source>
        <dbReference type="ARBA" id="ARBA00023015"/>
    </source>
</evidence>
<organism evidence="5 6">
    <name type="scientific">Sinimarinibacterium flocculans</name>
    <dbReference type="NCBI Taxonomy" id="985250"/>
    <lineage>
        <taxon>Bacteria</taxon>
        <taxon>Pseudomonadati</taxon>
        <taxon>Pseudomonadota</taxon>
        <taxon>Gammaproteobacteria</taxon>
        <taxon>Nevskiales</taxon>
        <taxon>Nevskiaceae</taxon>
        <taxon>Sinimarinibacterium</taxon>
    </lineage>
</organism>
<reference evidence="5 6" key="1">
    <citation type="submission" date="2018-04" db="EMBL/GenBank/DDBJ databases">
        <title>Genomic Encyclopedia of Type Strains, Phase IV (KMG-IV): sequencing the most valuable type-strain genomes for metagenomic binning, comparative biology and taxonomic classification.</title>
        <authorList>
            <person name="Goeker M."/>
        </authorList>
    </citation>
    <scope>NUCLEOTIDE SEQUENCE [LARGE SCALE GENOMIC DNA]</scope>
    <source>
        <strain evidence="5 6">DSM 104150</strain>
    </source>
</reference>
<dbReference type="PANTHER" id="PTHR47894">
    <property type="entry name" value="HTH-TYPE TRANSCRIPTIONAL REGULATOR GADX"/>
    <property type="match status" value="1"/>
</dbReference>
<feature type="domain" description="HTH araC/xylS-type" evidence="4">
    <location>
        <begin position="234"/>
        <end position="331"/>
    </location>
</feature>
<keyword evidence="6" id="KW-1185">Reference proteome</keyword>
<dbReference type="AlphaFoldDB" id="A0A318E876"/>
<dbReference type="PANTHER" id="PTHR47894:SF1">
    <property type="entry name" value="HTH-TYPE TRANSCRIPTIONAL REGULATOR VQSM"/>
    <property type="match status" value="1"/>
</dbReference>
<dbReference type="SUPFAM" id="SSF46689">
    <property type="entry name" value="Homeodomain-like"/>
    <property type="match status" value="1"/>
</dbReference>
<proteinExistence type="predicted"/>
<dbReference type="SMART" id="SM00342">
    <property type="entry name" value="HTH_ARAC"/>
    <property type="match status" value="1"/>
</dbReference>
<dbReference type="InterPro" id="IPR032687">
    <property type="entry name" value="AraC-type_N"/>
</dbReference>
<evidence type="ECO:0000256" key="2">
    <source>
        <dbReference type="ARBA" id="ARBA00023125"/>
    </source>
</evidence>
<dbReference type="InterPro" id="IPR018060">
    <property type="entry name" value="HTH_AraC"/>
</dbReference>
<dbReference type="EMBL" id="QICN01000005">
    <property type="protein sequence ID" value="PXV67857.1"/>
    <property type="molecule type" value="Genomic_DNA"/>
</dbReference>
<dbReference type="OrthoDB" id="5582699at2"/>
<dbReference type="GO" id="GO:0000976">
    <property type="term" value="F:transcription cis-regulatory region binding"/>
    <property type="evidence" value="ECO:0007669"/>
    <property type="project" value="TreeGrafter"/>
</dbReference>
<evidence type="ECO:0000313" key="6">
    <source>
        <dbReference type="Proteomes" id="UP000248330"/>
    </source>
</evidence>
<name>A0A318E876_9GAMM</name>
<dbReference type="Pfam" id="PF12625">
    <property type="entry name" value="Arabinose_bd"/>
    <property type="match status" value="1"/>
</dbReference>
<dbReference type="GO" id="GO:0003700">
    <property type="term" value="F:DNA-binding transcription factor activity"/>
    <property type="evidence" value="ECO:0007669"/>
    <property type="project" value="InterPro"/>
</dbReference>
<evidence type="ECO:0000256" key="3">
    <source>
        <dbReference type="ARBA" id="ARBA00023163"/>
    </source>
</evidence>
<dbReference type="Pfam" id="PF12833">
    <property type="entry name" value="HTH_18"/>
    <property type="match status" value="1"/>
</dbReference>
<evidence type="ECO:0000259" key="4">
    <source>
        <dbReference type="PROSITE" id="PS01124"/>
    </source>
</evidence>
<keyword evidence="3" id="KW-0804">Transcription</keyword>
<dbReference type="Proteomes" id="UP000248330">
    <property type="component" value="Unassembled WGS sequence"/>
</dbReference>
<comment type="caution">
    <text evidence="5">The sequence shown here is derived from an EMBL/GenBank/DDBJ whole genome shotgun (WGS) entry which is preliminary data.</text>
</comment>
<keyword evidence="2" id="KW-0238">DNA-binding</keyword>
<dbReference type="RefSeq" id="WP_110265321.1">
    <property type="nucleotide sequence ID" value="NZ_CAWNXA010000005.1"/>
</dbReference>
<sequence length="342" mass="37369">MAGPSTLSSWAAAVAAALRARGIDARALLLQAGLDPGLIAIPGARYPAHRMTRFWALAIEATEPALALEVPDHVQPGTMHALGSSLAASRSLAEALLRIARYSRLVSDAADVVIETEADRIGVVYRPPPRDPPLAPAAFEAFMASAVRLARQLSGTASGGLLGCEFRHAAPPDPRPYREWFAVPVRFGAPRNRLLFDRRLAHMPLPGADEHEARHHDAVAAGYLARFDAQPVARRVREVLIRHLPSGEPTRAALAQALHLTPRTLLRRLAAEHTNWKTLLNELRCELAQSYLRQGRSAAEITYLLGFADPANFTRAFRRWTGMPPRRWISSERGSRGRAGSS</sequence>
<dbReference type="GO" id="GO:0005829">
    <property type="term" value="C:cytosol"/>
    <property type="evidence" value="ECO:0007669"/>
    <property type="project" value="TreeGrafter"/>
</dbReference>
<dbReference type="Gene3D" id="1.10.10.60">
    <property type="entry name" value="Homeodomain-like"/>
    <property type="match status" value="1"/>
</dbReference>
<gene>
    <name evidence="5" type="ORF">C8D93_105214</name>
</gene>
<dbReference type="InterPro" id="IPR009057">
    <property type="entry name" value="Homeodomain-like_sf"/>
</dbReference>
<dbReference type="PROSITE" id="PS01124">
    <property type="entry name" value="HTH_ARAC_FAMILY_2"/>
    <property type="match status" value="1"/>
</dbReference>